<evidence type="ECO:0000256" key="1">
    <source>
        <dbReference type="SAM" id="MobiDB-lite"/>
    </source>
</evidence>
<reference evidence="2" key="1">
    <citation type="submission" date="2020-05" db="EMBL/GenBank/DDBJ databases">
        <authorList>
            <person name="Chiriac C."/>
            <person name="Salcher M."/>
            <person name="Ghai R."/>
            <person name="Kavagutti S V."/>
        </authorList>
    </citation>
    <scope>NUCLEOTIDE SEQUENCE</scope>
</reference>
<dbReference type="AlphaFoldDB" id="A0A6J7HQP8"/>
<sequence length="193" mass="20060">MARFQDDQAVYAQLGRLFEELLADPRLGDRVRALGVVVQFKLLRPDSQITLNIGEGAPGTVEFGITQARPAVSLLMDAETAHRFWAGELALNVALSEGRISAKGPVATILKLVPLVKPASEIYARITGTEAGAAAADEDPAQEPAAEAVEPDAAEAPEAEAAQPDAAEAVEAESAEEPADAAPADEPEAPAEG</sequence>
<feature type="region of interest" description="Disordered" evidence="1">
    <location>
        <begin position="133"/>
        <end position="193"/>
    </location>
</feature>
<dbReference type="EMBL" id="CAFBMX010000002">
    <property type="protein sequence ID" value="CAB4917919.1"/>
    <property type="molecule type" value="Genomic_DNA"/>
</dbReference>
<dbReference type="InterPro" id="IPR036527">
    <property type="entry name" value="SCP2_sterol-bd_dom_sf"/>
</dbReference>
<name>A0A6J7HQP8_9ZZZZ</name>
<accession>A0A6J7HQP8</accession>
<proteinExistence type="predicted"/>
<feature type="compositionally biased region" description="Acidic residues" evidence="1">
    <location>
        <begin position="168"/>
        <end position="193"/>
    </location>
</feature>
<organism evidence="2">
    <name type="scientific">freshwater metagenome</name>
    <dbReference type="NCBI Taxonomy" id="449393"/>
    <lineage>
        <taxon>unclassified sequences</taxon>
        <taxon>metagenomes</taxon>
        <taxon>ecological metagenomes</taxon>
    </lineage>
</organism>
<feature type="compositionally biased region" description="Acidic residues" evidence="1">
    <location>
        <begin position="149"/>
        <end position="158"/>
    </location>
</feature>
<evidence type="ECO:0000313" key="2">
    <source>
        <dbReference type="EMBL" id="CAB4917919.1"/>
    </source>
</evidence>
<dbReference type="SUPFAM" id="SSF55718">
    <property type="entry name" value="SCP-like"/>
    <property type="match status" value="1"/>
</dbReference>
<protein>
    <submittedName>
        <fullName evidence="2">Unannotated protein</fullName>
    </submittedName>
</protein>
<dbReference type="Gene3D" id="3.30.1050.10">
    <property type="entry name" value="SCP2 sterol-binding domain"/>
    <property type="match status" value="1"/>
</dbReference>
<gene>
    <name evidence="2" type="ORF">UFOPK3674_00348</name>
</gene>